<evidence type="ECO:0000313" key="11">
    <source>
        <dbReference type="Proteomes" id="UP000275394"/>
    </source>
</evidence>
<keyword evidence="11" id="KW-1185">Reference proteome</keyword>
<evidence type="ECO:0000256" key="7">
    <source>
        <dbReference type="ARBA" id="ARBA00023136"/>
    </source>
</evidence>
<comment type="similarity">
    <text evidence="2">Belongs to the EamA transporter family.</text>
</comment>
<evidence type="ECO:0000256" key="1">
    <source>
        <dbReference type="ARBA" id="ARBA00004651"/>
    </source>
</evidence>
<dbReference type="PANTHER" id="PTHR22911:SF137">
    <property type="entry name" value="SOLUTE CARRIER FAMILY 35 MEMBER G2-RELATED"/>
    <property type="match status" value="1"/>
</dbReference>
<feature type="transmembrane region" description="Helical" evidence="8">
    <location>
        <begin position="262"/>
        <end position="282"/>
    </location>
</feature>
<dbReference type="Pfam" id="PF00892">
    <property type="entry name" value="EamA"/>
    <property type="match status" value="1"/>
</dbReference>
<keyword evidence="3" id="KW-0813">Transport</keyword>
<dbReference type="SUPFAM" id="SSF103481">
    <property type="entry name" value="Multidrug resistance efflux transporter EmrE"/>
    <property type="match status" value="2"/>
</dbReference>
<evidence type="ECO:0000256" key="6">
    <source>
        <dbReference type="ARBA" id="ARBA00022989"/>
    </source>
</evidence>
<dbReference type="OrthoDB" id="369870at2"/>
<evidence type="ECO:0000256" key="4">
    <source>
        <dbReference type="ARBA" id="ARBA00022475"/>
    </source>
</evidence>
<dbReference type="RefSeq" id="WP_123711245.1">
    <property type="nucleotide sequence ID" value="NZ_RKHR01000003.1"/>
</dbReference>
<evidence type="ECO:0000313" key="10">
    <source>
        <dbReference type="EMBL" id="ROS05328.1"/>
    </source>
</evidence>
<feature type="transmembrane region" description="Helical" evidence="8">
    <location>
        <begin position="37"/>
        <end position="55"/>
    </location>
</feature>
<feature type="transmembrane region" description="Helical" evidence="8">
    <location>
        <begin position="206"/>
        <end position="226"/>
    </location>
</feature>
<evidence type="ECO:0000256" key="8">
    <source>
        <dbReference type="SAM" id="Phobius"/>
    </source>
</evidence>
<keyword evidence="5 8" id="KW-0812">Transmembrane</keyword>
<feature type="transmembrane region" description="Helical" evidence="8">
    <location>
        <begin position="174"/>
        <end position="194"/>
    </location>
</feature>
<dbReference type="GO" id="GO:0005886">
    <property type="term" value="C:plasma membrane"/>
    <property type="evidence" value="ECO:0007669"/>
    <property type="project" value="UniProtKB-SubCell"/>
</dbReference>
<evidence type="ECO:0000256" key="5">
    <source>
        <dbReference type="ARBA" id="ARBA00022692"/>
    </source>
</evidence>
<dbReference type="InterPro" id="IPR000620">
    <property type="entry name" value="EamA_dom"/>
</dbReference>
<feature type="transmembrane region" description="Helical" evidence="8">
    <location>
        <begin position="67"/>
        <end position="87"/>
    </location>
</feature>
<name>A0A3N2DZR8_9GAMM</name>
<dbReference type="InterPro" id="IPR037185">
    <property type="entry name" value="EmrE-like"/>
</dbReference>
<feature type="transmembrane region" description="Helical" evidence="8">
    <location>
        <begin position="123"/>
        <end position="140"/>
    </location>
</feature>
<proteinExistence type="inferred from homology"/>
<feature type="transmembrane region" description="Helical" evidence="8">
    <location>
        <begin position="238"/>
        <end position="256"/>
    </location>
</feature>
<feature type="transmembrane region" description="Helical" evidence="8">
    <location>
        <begin position="146"/>
        <end position="162"/>
    </location>
</feature>
<dbReference type="InterPro" id="IPR004626">
    <property type="entry name" value="RarD"/>
</dbReference>
<feature type="transmembrane region" description="Helical" evidence="8">
    <location>
        <begin position="99"/>
        <end position="116"/>
    </location>
</feature>
<dbReference type="EMBL" id="RKHR01000003">
    <property type="protein sequence ID" value="ROS05328.1"/>
    <property type="molecule type" value="Genomic_DNA"/>
</dbReference>
<comment type="subcellular location">
    <subcellularLocation>
        <location evidence="1">Cell membrane</location>
        <topology evidence="1">Multi-pass membrane protein</topology>
    </subcellularLocation>
</comment>
<keyword evidence="6 8" id="KW-1133">Transmembrane helix</keyword>
<reference evidence="10 11" key="1">
    <citation type="submission" date="2018-11" db="EMBL/GenBank/DDBJ databases">
        <title>Genomic Encyclopedia of Type Strains, Phase IV (KMG-IV): sequencing the most valuable type-strain genomes for metagenomic binning, comparative biology and taxonomic classification.</title>
        <authorList>
            <person name="Goeker M."/>
        </authorList>
    </citation>
    <scope>NUCLEOTIDE SEQUENCE [LARGE SCALE GENOMIC DNA]</scope>
    <source>
        <strain evidence="10 11">DSM 100316</strain>
    </source>
</reference>
<protein>
    <submittedName>
        <fullName evidence="10">Chloramphenicol-sensitive protein RarD</fullName>
    </submittedName>
</protein>
<evidence type="ECO:0000259" key="9">
    <source>
        <dbReference type="Pfam" id="PF00892"/>
    </source>
</evidence>
<evidence type="ECO:0000256" key="3">
    <source>
        <dbReference type="ARBA" id="ARBA00022448"/>
    </source>
</evidence>
<sequence length="292" mass="32324">MSTALLRALGAYLLWGIFPLYFVLLADVAPLEVLAHRVLWASVLLLAVMAVLGQLSQLKQLCKNKGLLLWLSLAAVMLSINWGTYIYSISTNQALEASLGYFINPLVNIVLAMLFLGERLSRAQWIAIALAATGIVLQLWQLGSLPLISIALAFSWGIYGLIKKKVKLPALAALTAETLVMLPLAIAYLCYLQSQGQLAFSRELHYTWLLPLSGIVTALPLFLFGAAAKQLSFITLSFLQYMTPTMVFFIAIFVFAEPLSVTKLWTFGFIWLGLAIFSLDSLRQHRRRAKGV</sequence>
<dbReference type="Proteomes" id="UP000275394">
    <property type="component" value="Unassembled WGS sequence"/>
</dbReference>
<dbReference type="NCBIfam" id="TIGR00688">
    <property type="entry name" value="rarD"/>
    <property type="match status" value="1"/>
</dbReference>
<organism evidence="10 11">
    <name type="scientific">Sinobacterium caligoides</name>
    <dbReference type="NCBI Taxonomy" id="933926"/>
    <lineage>
        <taxon>Bacteria</taxon>
        <taxon>Pseudomonadati</taxon>
        <taxon>Pseudomonadota</taxon>
        <taxon>Gammaproteobacteria</taxon>
        <taxon>Cellvibrionales</taxon>
        <taxon>Spongiibacteraceae</taxon>
        <taxon>Sinobacterium</taxon>
    </lineage>
</organism>
<gene>
    <name evidence="10" type="ORF">EDC56_0858</name>
</gene>
<accession>A0A3N2DZR8</accession>
<keyword evidence="7 8" id="KW-0472">Membrane</keyword>
<dbReference type="PANTHER" id="PTHR22911">
    <property type="entry name" value="ACYL-MALONYL CONDENSING ENZYME-RELATED"/>
    <property type="match status" value="1"/>
</dbReference>
<evidence type="ECO:0000256" key="2">
    <source>
        <dbReference type="ARBA" id="ARBA00007362"/>
    </source>
</evidence>
<dbReference type="AlphaFoldDB" id="A0A3N2DZR8"/>
<feature type="transmembrane region" description="Helical" evidence="8">
    <location>
        <begin position="12"/>
        <end position="31"/>
    </location>
</feature>
<feature type="domain" description="EamA" evidence="9">
    <location>
        <begin position="4"/>
        <end position="137"/>
    </location>
</feature>
<keyword evidence="4" id="KW-1003">Cell membrane</keyword>
<comment type="caution">
    <text evidence="10">The sequence shown here is derived from an EMBL/GenBank/DDBJ whole genome shotgun (WGS) entry which is preliminary data.</text>
</comment>